<dbReference type="STRING" id="591205.SAMN05421538_10213"/>
<evidence type="ECO:0000313" key="2">
    <source>
        <dbReference type="EMBL" id="SDD59877.1"/>
    </source>
</evidence>
<feature type="region of interest" description="Disordered" evidence="1">
    <location>
        <begin position="26"/>
        <end position="55"/>
    </location>
</feature>
<dbReference type="PRINTS" id="PR00313">
    <property type="entry name" value="CABNDNGRPT"/>
</dbReference>
<organism evidence="2 3">
    <name type="scientific">Paracoccus isoporae</name>
    <dbReference type="NCBI Taxonomy" id="591205"/>
    <lineage>
        <taxon>Bacteria</taxon>
        <taxon>Pseudomonadati</taxon>
        <taxon>Pseudomonadota</taxon>
        <taxon>Alphaproteobacteria</taxon>
        <taxon>Rhodobacterales</taxon>
        <taxon>Paracoccaceae</taxon>
        <taxon>Paracoccus</taxon>
    </lineage>
</organism>
<dbReference type="OrthoDB" id="7877430at2"/>
<reference evidence="2 3" key="1">
    <citation type="submission" date="2016-10" db="EMBL/GenBank/DDBJ databases">
        <authorList>
            <person name="de Groot N.N."/>
        </authorList>
    </citation>
    <scope>NUCLEOTIDE SEQUENCE [LARGE SCALE GENOMIC DNA]</scope>
    <source>
        <strain evidence="2 3">DSM 22220</strain>
    </source>
</reference>
<dbReference type="InterPro" id="IPR011049">
    <property type="entry name" value="Serralysin-like_metalloprot_C"/>
</dbReference>
<feature type="compositionally biased region" description="Acidic residues" evidence="1">
    <location>
        <begin position="28"/>
        <end position="37"/>
    </location>
</feature>
<evidence type="ECO:0000313" key="3">
    <source>
        <dbReference type="Proteomes" id="UP000199344"/>
    </source>
</evidence>
<evidence type="ECO:0008006" key="4">
    <source>
        <dbReference type="Google" id="ProtNLM"/>
    </source>
</evidence>
<dbReference type="AlphaFoldDB" id="A0A1G6W3T5"/>
<gene>
    <name evidence="2" type="ORF">SAMN05421538_10213</name>
</gene>
<dbReference type="RefSeq" id="WP_090521022.1">
    <property type="nucleotide sequence ID" value="NZ_FNAH01000002.1"/>
</dbReference>
<sequence>MDPSIALLAGGLLAMLLGPGLLNGGADAEGDDLDDGEPPNGDDNPDIIAGTEGDDDIDVPMAIGKQVYGLGGNDRITMDFVTPDARKPAIAEGGIGNDSLSGVSAQYGPLDPSEPAGLSEGGVIFDGGLGDDHLTLTASTGGRLVGGSGNDIIKIDNRIASRPATPFFAQEPAFVIEAGADDDEIHVDNGALYQDPLTISGGAGADKFQFSPWIADEIDEDSYNSSINRTLLELATITDFERGVDSLTFDVRESDHMTVGDQWRTAEFIGMNVTDAEDDTHVSALYRIDNHHVSMIQVKLMGVSEFSDDDYTLNLKYDD</sequence>
<proteinExistence type="predicted"/>
<dbReference type="Proteomes" id="UP000199344">
    <property type="component" value="Unassembled WGS sequence"/>
</dbReference>
<accession>A0A1G6W3T5</accession>
<dbReference type="EMBL" id="FNAH01000002">
    <property type="protein sequence ID" value="SDD59877.1"/>
    <property type="molecule type" value="Genomic_DNA"/>
</dbReference>
<protein>
    <recommendedName>
        <fullName evidence="4">Hemolysin-type calcium-binding repeat-containing protein</fullName>
    </recommendedName>
</protein>
<keyword evidence="3" id="KW-1185">Reference proteome</keyword>
<name>A0A1G6W3T5_9RHOB</name>
<dbReference type="SUPFAM" id="SSF51120">
    <property type="entry name" value="beta-Roll"/>
    <property type="match status" value="1"/>
</dbReference>
<evidence type="ECO:0000256" key="1">
    <source>
        <dbReference type="SAM" id="MobiDB-lite"/>
    </source>
</evidence>
<dbReference type="Gene3D" id="2.150.10.10">
    <property type="entry name" value="Serralysin-like metalloprotease, C-terminal"/>
    <property type="match status" value="1"/>
</dbReference>